<feature type="transmembrane region" description="Helical" evidence="5">
    <location>
        <begin position="404"/>
        <end position="423"/>
    </location>
</feature>
<dbReference type="AlphaFoldDB" id="A0A7Y9JMM3"/>
<name>A0A7Y9JMM3_9MICO</name>
<feature type="transmembrane region" description="Helical" evidence="5">
    <location>
        <begin position="245"/>
        <end position="263"/>
    </location>
</feature>
<organism evidence="7 8">
    <name type="scientific">Microbacterium pseudoresistens</name>
    <dbReference type="NCBI Taxonomy" id="640634"/>
    <lineage>
        <taxon>Bacteria</taxon>
        <taxon>Bacillati</taxon>
        <taxon>Actinomycetota</taxon>
        <taxon>Actinomycetes</taxon>
        <taxon>Micrococcales</taxon>
        <taxon>Microbacteriaceae</taxon>
        <taxon>Microbacterium</taxon>
    </lineage>
</organism>
<keyword evidence="2 5" id="KW-0812">Transmembrane</keyword>
<evidence type="ECO:0000313" key="7">
    <source>
        <dbReference type="EMBL" id="NYD54967.1"/>
    </source>
</evidence>
<feature type="transmembrane region" description="Helical" evidence="5">
    <location>
        <begin position="275"/>
        <end position="293"/>
    </location>
</feature>
<evidence type="ECO:0000256" key="1">
    <source>
        <dbReference type="ARBA" id="ARBA00004141"/>
    </source>
</evidence>
<protein>
    <submittedName>
        <fullName evidence="7">O-antigen ligase</fullName>
    </submittedName>
</protein>
<evidence type="ECO:0000313" key="8">
    <source>
        <dbReference type="Proteomes" id="UP000552045"/>
    </source>
</evidence>
<dbReference type="EMBL" id="JACCBH010000001">
    <property type="protein sequence ID" value="NYD54967.1"/>
    <property type="molecule type" value="Genomic_DNA"/>
</dbReference>
<keyword evidence="4 5" id="KW-0472">Membrane</keyword>
<keyword evidence="3 5" id="KW-1133">Transmembrane helix</keyword>
<feature type="transmembrane region" description="Helical" evidence="5">
    <location>
        <begin position="84"/>
        <end position="104"/>
    </location>
</feature>
<comment type="subcellular location">
    <subcellularLocation>
        <location evidence="1">Membrane</location>
        <topology evidence="1">Multi-pass membrane protein</topology>
    </subcellularLocation>
</comment>
<feature type="transmembrane region" description="Helical" evidence="5">
    <location>
        <begin position="24"/>
        <end position="44"/>
    </location>
</feature>
<dbReference type="Proteomes" id="UP000552045">
    <property type="component" value="Unassembled WGS sequence"/>
</dbReference>
<dbReference type="RefSeq" id="WP_179433709.1">
    <property type="nucleotide sequence ID" value="NZ_BAABLC010000002.1"/>
</dbReference>
<evidence type="ECO:0000256" key="2">
    <source>
        <dbReference type="ARBA" id="ARBA00022692"/>
    </source>
</evidence>
<feature type="transmembrane region" description="Helical" evidence="5">
    <location>
        <begin position="141"/>
        <end position="164"/>
    </location>
</feature>
<dbReference type="InterPro" id="IPR007016">
    <property type="entry name" value="O-antigen_ligase-rel_domated"/>
</dbReference>
<feature type="transmembrane region" description="Helical" evidence="5">
    <location>
        <begin position="363"/>
        <end position="384"/>
    </location>
</feature>
<proteinExistence type="predicted"/>
<feature type="transmembrane region" description="Helical" evidence="5">
    <location>
        <begin position="224"/>
        <end position="239"/>
    </location>
</feature>
<sequence>MAQRSRLSVLPPPTAPARESSRHLMLRAFAVLVLFAVLGHTAVYNLLGELGAVIVMVVLVLGCLAVLIPAIVRQHPVRFPWRRLPWAAIGYLALALLSVLWSRWPEATLLTWTLQAGITVAAITVATLLSWQEIARAISSALKWILGLSFVLEIWVAITGAPLLPNFADFPEGKIDPHWYWVRGNIFDGGRIQGIVGNSNSLAILCVLALIVFSVLVAARARRRGVLFVWIALALVMLVRASSATAYACTAAGVAVLATVLLMRRTSRPGQRTPLYLVYLGVAAAGAIALWLWRDELFGLLGRGSDLTGRVEIWEKVRERAAESPVIGNGFSSPWIPWDPAFHNWIVDHGITVFHAHDMWLDVLMQLGVVGIVIMAIVFVALAWRAWFFAVDRPRWDLEERRPYSAIALLPTLVVAMLLVQGIVESGPIMLWGWMLVVLFSFKIKMVPLVGRGLSERDRMLETGAPTRQRP</sequence>
<evidence type="ECO:0000256" key="3">
    <source>
        <dbReference type="ARBA" id="ARBA00022989"/>
    </source>
</evidence>
<evidence type="ECO:0000256" key="5">
    <source>
        <dbReference type="SAM" id="Phobius"/>
    </source>
</evidence>
<feature type="transmembrane region" description="Helical" evidence="5">
    <location>
        <begin position="201"/>
        <end position="219"/>
    </location>
</feature>
<comment type="caution">
    <text evidence="7">The sequence shown here is derived from an EMBL/GenBank/DDBJ whole genome shotgun (WGS) entry which is preliminary data.</text>
</comment>
<dbReference type="InterPro" id="IPR051533">
    <property type="entry name" value="WaaL-like"/>
</dbReference>
<gene>
    <name evidence="7" type="ORF">BKA02_002022</name>
</gene>
<evidence type="ECO:0000259" key="6">
    <source>
        <dbReference type="Pfam" id="PF04932"/>
    </source>
</evidence>
<feature type="transmembrane region" description="Helical" evidence="5">
    <location>
        <begin position="429"/>
        <end position="450"/>
    </location>
</feature>
<feature type="transmembrane region" description="Helical" evidence="5">
    <location>
        <begin position="50"/>
        <end position="72"/>
    </location>
</feature>
<feature type="transmembrane region" description="Helical" evidence="5">
    <location>
        <begin position="110"/>
        <end position="129"/>
    </location>
</feature>
<evidence type="ECO:0000256" key="4">
    <source>
        <dbReference type="ARBA" id="ARBA00023136"/>
    </source>
</evidence>
<feature type="domain" description="O-antigen ligase-related" evidence="6">
    <location>
        <begin position="231"/>
        <end position="375"/>
    </location>
</feature>
<dbReference type="PANTHER" id="PTHR37422:SF17">
    <property type="entry name" value="O-ANTIGEN LIGASE"/>
    <property type="match status" value="1"/>
</dbReference>
<dbReference type="GO" id="GO:0016874">
    <property type="term" value="F:ligase activity"/>
    <property type="evidence" value="ECO:0007669"/>
    <property type="project" value="UniProtKB-KW"/>
</dbReference>
<keyword evidence="8" id="KW-1185">Reference proteome</keyword>
<keyword evidence="7" id="KW-0436">Ligase</keyword>
<dbReference type="Pfam" id="PF04932">
    <property type="entry name" value="Wzy_C"/>
    <property type="match status" value="1"/>
</dbReference>
<dbReference type="GO" id="GO:0016020">
    <property type="term" value="C:membrane"/>
    <property type="evidence" value="ECO:0007669"/>
    <property type="project" value="UniProtKB-SubCell"/>
</dbReference>
<dbReference type="PANTHER" id="PTHR37422">
    <property type="entry name" value="TEICHURONIC ACID BIOSYNTHESIS PROTEIN TUAE"/>
    <property type="match status" value="1"/>
</dbReference>
<reference evidence="7 8" key="1">
    <citation type="submission" date="2020-07" db="EMBL/GenBank/DDBJ databases">
        <title>Sequencing the genomes of 1000 actinobacteria strains.</title>
        <authorList>
            <person name="Klenk H.-P."/>
        </authorList>
    </citation>
    <scope>NUCLEOTIDE SEQUENCE [LARGE SCALE GENOMIC DNA]</scope>
    <source>
        <strain evidence="7 8">DSM 22185</strain>
    </source>
</reference>
<accession>A0A7Y9JMM3</accession>